<dbReference type="AlphaFoldDB" id="A0AAV5TET2"/>
<evidence type="ECO:0000313" key="3">
    <source>
        <dbReference type="Proteomes" id="UP001432027"/>
    </source>
</evidence>
<feature type="transmembrane region" description="Helical" evidence="1">
    <location>
        <begin position="15"/>
        <end position="40"/>
    </location>
</feature>
<dbReference type="Proteomes" id="UP001432027">
    <property type="component" value="Unassembled WGS sequence"/>
</dbReference>
<comment type="caution">
    <text evidence="2">The sequence shown here is derived from an EMBL/GenBank/DDBJ whole genome shotgun (WGS) entry which is preliminary data.</text>
</comment>
<accession>A0AAV5TET2</accession>
<evidence type="ECO:0000256" key="1">
    <source>
        <dbReference type="SAM" id="Phobius"/>
    </source>
</evidence>
<evidence type="ECO:0000313" key="2">
    <source>
        <dbReference type="EMBL" id="GMS92624.1"/>
    </source>
</evidence>
<keyword evidence="1" id="KW-0472">Membrane</keyword>
<gene>
    <name evidence="2" type="ORF">PENTCL1PPCAC_14799</name>
</gene>
<sequence>LRYGLEWDRDYLVDIVFTVNSILPIISLLTIYPANFYLLTIDGPSMKREIRVWYIINMICFITCDLSFAVFVRPYFFAPYGLFYCEGLMSRAGMVKPLLMGALGTGLIMVSTSFFILMMRLHQLTVAGANSMWKLSYAVQLIIYASVSVICVLNLSGFVIFSTDVDNYDELLEGPELAWMKHRGGSLLLFGEPGKISRFRIGLL</sequence>
<dbReference type="PANTHER" id="PTHR45830">
    <property type="entry name" value="SERPENTINE RECEPTOR, CLASS I"/>
    <property type="match status" value="1"/>
</dbReference>
<protein>
    <recommendedName>
        <fullName evidence="4">G protein-coupled receptor</fullName>
    </recommendedName>
</protein>
<dbReference type="EMBL" id="BTSX01000004">
    <property type="protein sequence ID" value="GMS92624.1"/>
    <property type="molecule type" value="Genomic_DNA"/>
</dbReference>
<keyword evidence="1" id="KW-0812">Transmembrane</keyword>
<dbReference type="PANTHER" id="PTHR45830:SF15">
    <property type="entry name" value="SERPENTINE RECEPTOR, CLASS I"/>
    <property type="match status" value="1"/>
</dbReference>
<feature type="non-terminal residue" evidence="2">
    <location>
        <position position="1"/>
    </location>
</feature>
<feature type="transmembrane region" description="Helical" evidence="1">
    <location>
        <begin position="98"/>
        <end position="121"/>
    </location>
</feature>
<keyword evidence="3" id="KW-1185">Reference proteome</keyword>
<feature type="non-terminal residue" evidence="2">
    <location>
        <position position="204"/>
    </location>
</feature>
<evidence type="ECO:0008006" key="4">
    <source>
        <dbReference type="Google" id="ProtNLM"/>
    </source>
</evidence>
<keyword evidence="1" id="KW-1133">Transmembrane helix</keyword>
<organism evidence="2 3">
    <name type="scientific">Pristionchus entomophagus</name>
    <dbReference type="NCBI Taxonomy" id="358040"/>
    <lineage>
        <taxon>Eukaryota</taxon>
        <taxon>Metazoa</taxon>
        <taxon>Ecdysozoa</taxon>
        <taxon>Nematoda</taxon>
        <taxon>Chromadorea</taxon>
        <taxon>Rhabditida</taxon>
        <taxon>Rhabditina</taxon>
        <taxon>Diplogasteromorpha</taxon>
        <taxon>Diplogasteroidea</taxon>
        <taxon>Neodiplogasteridae</taxon>
        <taxon>Pristionchus</taxon>
    </lineage>
</organism>
<name>A0AAV5TET2_9BILA</name>
<dbReference type="InterPro" id="IPR019422">
    <property type="entry name" value="7TM_GPCR_serpentine_rcpt_Srh"/>
</dbReference>
<proteinExistence type="predicted"/>
<reference evidence="2" key="1">
    <citation type="submission" date="2023-10" db="EMBL/GenBank/DDBJ databases">
        <title>Genome assembly of Pristionchus species.</title>
        <authorList>
            <person name="Yoshida K."/>
            <person name="Sommer R.J."/>
        </authorList>
    </citation>
    <scope>NUCLEOTIDE SEQUENCE</scope>
    <source>
        <strain evidence="2">RS0144</strain>
    </source>
</reference>
<feature type="transmembrane region" description="Helical" evidence="1">
    <location>
        <begin position="52"/>
        <end position="78"/>
    </location>
</feature>
<feature type="transmembrane region" description="Helical" evidence="1">
    <location>
        <begin position="141"/>
        <end position="161"/>
    </location>
</feature>
<dbReference type="Pfam" id="PF10318">
    <property type="entry name" value="7TM_GPCR_Srh"/>
    <property type="match status" value="1"/>
</dbReference>